<protein>
    <submittedName>
        <fullName evidence="2">Uncharacterized protein</fullName>
    </submittedName>
</protein>
<reference evidence="2" key="1">
    <citation type="submission" date="2021-01" db="EMBL/GenBank/DDBJ databases">
        <authorList>
            <person name="Lovell J.T."/>
            <person name="Bentley N."/>
            <person name="Bhattarai G."/>
            <person name="Jenkins J.W."/>
            <person name="Sreedasyam A."/>
            <person name="Alarcon Y."/>
            <person name="Bock C."/>
            <person name="Boston L."/>
            <person name="Carlson J."/>
            <person name="Cervantes K."/>
            <person name="Clermont K."/>
            <person name="Krom N."/>
            <person name="Kubenka K."/>
            <person name="Mamidi S."/>
            <person name="Mattison C."/>
            <person name="Monteros M."/>
            <person name="Pisani C."/>
            <person name="Plott C."/>
            <person name="Rajasekar S."/>
            <person name="Rhein H.S."/>
            <person name="Rohla C."/>
            <person name="Song M."/>
            <person name="Hilaire R.S."/>
            <person name="Shu S."/>
            <person name="Wells L."/>
            <person name="Wang X."/>
            <person name="Webber J."/>
            <person name="Heerema R.J."/>
            <person name="Klein P."/>
            <person name="Conner P."/>
            <person name="Grauke L."/>
            <person name="Grimwood J."/>
            <person name="Schmutz J."/>
            <person name="Randall J.J."/>
        </authorList>
    </citation>
    <scope>NUCLEOTIDE SEQUENCE</scope>
    <source>
        <tissue evidence="2">Leaf</tissue>
    </source>
</reference>
<evidence type="ECO:0000313" key="3">
    <source>
        <dbReference type="Proteomes" id="UP000811246"/>
    </source>
</evidence>
<name>A0A922DFR3_CARIL</name>
<organism evidence="2 3">
    <name type="scientific">Carya illinoinensis</name>
    <name type="common">Pecan</name>
    <dbReference type="NCBI Taxonomy" id="32201"/>
    <lineage>
        <taxon>Eukaryota</taxon>
        <taxon>Viridiplantae</taxon>
        <taxon>Streptophyta</taxon>
        <taxon>Embryophyta</taxon>
        <taxon>Tracheophyta</taxon>
        <taxon>Spermatophyta</taxon>
        <taxon>Magnoliopsida</taxon>
        <taxon>eudicotyledons</taxon>
        <taxon>Gunneridae</taxon>
        <taxon>Pentapetalae</taxon>
        <taxon>rosids</taxon>
        <taxon>fabids</taxon>
        <taxon>Fagales</taxon>
        <taxon>Juglandaceae</taxon>
        <taxon>Carya</taxon>
    </lineage>
</organism>
<dbReference type="EMBL" id="CM031836">
    <property type="protein sequence ID" value="KAG6683579.1"/>
    <property type="molecule type" value="Genomic_DNA"/>
</dbReference>
<dbReference type="PANTHER" id="PTHR33386:SF5">
    <property type="entry name" value="OS02G0740600 PROTEIN"/>
    <property type="match status" value="1"/>
</dbReference>
<comment type="caution">
    <text evidence="2">The sequence shown here is derived from an EMBL/GenBank/DDBJ whole genome shotgun (WGS) entry which is preliminary data.</text>
</comment>
<proteinExistence type="predicted"/>
<sequence>MERKPSSYLDSWDDQWKGSNPDPAPSVTAATAEKSSIDSTTADDKNKFGEGLGKVKVMASNGMKKVKESTSLGLQWIKDKYHEISEKN</sequence>
<evidence type="ECO:0000313" key="2">
    <source>
        <dbReference type="EMBL" id="KAG6683579.1"/>
    </source>
</evidence>
<feature type="region of interest" description="Disordered" evidence="1">
    <location>
        <begin position="1"/>
        <end position="52"/>
    </location>
</feature>
<evidence type="ECO:0000256" key="1">
    <source>
        <dbReference type="SAM" id="MobiDB-lite"/>
    </source>
</evidence>
<gene>
    <name evidence="2" type="ORF">I3842_12G021200</name>
</gene>
<dbReference type="Proteomes" id="UP000811246">
    <property type="component" value="Chromosome 12"/>
</dbReference>
<dbReference type="OrthoDB" id="1905524at2759"/>
<dbReference type="PANTHER" id="PTHR33386">
    <property type="entry name" value="OS02G0740600 PROTEIN"/>
    <property type="match status" value="1"/>
</dbReference>
<accession>A0A922DFR3</accession>
<dbReference type="AlphaFoldDB" id="A0A922DFR3"/>